<dbReference type="GO" id="GO:0008360">
    <property type="term" value="P:regulation of cell shape"/>
    <property type="evidence" value="ECO:0007669"/>
    <property type="project" value="UniProtKB-KW"/>
</dbReference>
<dbReference type="InterPro" id="IPR011812">
    <property type="entry name" value="Pep_trsgly"/>
</dbReference>
<dbReference type="Proteomes" id="UP000199250">
    <property type="component" value="Unassembled WGS sequence"/>
</dbReference>
<dbReference type="GO" id="GO:0009274">
    <property type="term" value="C:peptidoglycan-based cell wall"/>
    <property type="evidence" value="ECO:0007669"/>
    <property type="project" value="InterPro"/>
</dbReference>
<dbReference type="EMBL" id="FNYO01000007">
    <property type="protein sequence ID" value="SEI49401.1"/>
    <property type="molecule type" value="Genomic_DNA"/>
</dbReference>
<evidence type="ECO:0000313" key="14">
    <source>
        <dbReference type="EMBL" id="SEI76751.1"/>
    </source>
</evidence>
<dbReference type="EMBL" id="FOFJ01000009">
    <property type="protein sequence ID" value="SEQ32198.1"/>
    <property type="molecule type" value="Genomic_DNA"/>
</dbReference>
<dbReference type="PANTHER" id="PTHR30400">
    <property type="entry name" value="MONOFUNCTIONAL BIOSYNTHETIC PEPTIDOGLYCAN TRANSGLYCOSYLASE"/>
    <property type="match status" value="1"/>
</dbReference>
<dbReference type="InterPro" id="IPR036950">
    <property type="entry name" value="PBP_transglycosylase"/>
</dbReference>
<dbReference type="EMBL" id="FNYQ01000021">
    <property type="protein sequence ID" value="SEI76751.1"/>
    <property type="molecule type" value="Genomic_DNA"/>
</dbReference>
<dbReference type="STRING" id="170623.SAMN04244579_00833"/>
<evidence type="ECO:0000313" key="18">
    <source>
        <dbReference type="Proteomes" id="UP000199267"/>
    </source>
</evidence>
<dbReference type="HAMAP" id="MF_00766">
    <property type="entry name" value="PGT_MtgA"/>
    <property type="match status" value="1"/>
</dbReference>
<comment type="subcellular location">
    <subcellularLocation>
        <location evidence="11">Cell inner membrane</location>
        <topology evidence="11">Single-pass membrane protein</topology>
    </subcellularLocation>
</comment>
<organism evidence="13 16">
    <name type="scientific">Azotobacter beijerinckii</name>
    <dbReference type="NCBI Taxonomy" id="170623"/>
    <lineage>
        <taxon>Bacteria</taxon>
        <taxon>Pseudomonadati</taxon>
        <taxon>Pseudomonadota</taxon>
        <taxon>Gammaproteobacteria</taxon>
        <taxon>Pseudomonadales</taxon>
        <taxon>Pseudomonadaceae</taxon>
        <taxon>Azotobacter</taxon>
    </lineage>
</organism>
<keyword evidence="5 11" id="KW-0812">Transmembrane</keyword>
<keyword evidence="8 11" id="KW-1133">Transmembrane helix</keyword>
<feature type="domain" description="Glycosyl transferase family 51" evidence="12">
    <location>
        <begin position="65"/>
        <end position="229"/>
    </location>
</feature>
<evidence type="ECO:0000256" key="5">
    <source>
        <dbReference type="ARBA" id="ARBA00022692"/>
    </source>
</evidence>
<name>A0A1H6R0N8_9GAMM</name>
<dbReference type="Proteomes" id="UP000199267">
    <property type="component" value="Unassembled WGS sequence"/>
</dbReference>
<keyword evidence="9 11" id="KW-0472">Membrane</keyword>
<evidence type="ECO:0000313" key="15">
    <source>
        <dbReference type="EMBL" id="SEQ32198.1"/>
    </source>
</evidence>
<comment type="function">
    <text evidence="11">Peptidoglycan polymerase that catalyzes glycan chain elongation from lipid-linked precursors.</text>
</comment>
<keyword evidence="10 11" id="KW-0961">Cell wall biogenesis/degradation</keyword>
<dbReference type="GO" id="GO:0008955">
    <property type="term" value="F:peptidoglycan glycosyltransferase activity"/>
    <property type="evidence" value="ECO:0007669"/>
    <property type="project" value="UniProtKB-UniRule"/>
</dbReference>
<comment type="catalytic activity">
    <reaction evidence="11">
        <text>[GlcNAc-(1-&gt;4)-Mur2Ac(oyl-L-Ala-gamma-D-Glu-L-Lys-D-Ala-D-Ala)](n)-di-trans,octa-cis-undecaprenyl diphosphate + beta-D-GlcNAc-(1-&gt;4)-Mur2Ac(oyl-L-Ala-gamma-D-Glu-L-Lys-D-Ala-D-Ala)-di-trans,octa-cis-undecaprenyl diphosphate = [GlcNAc-(1-&gt;4)-Mur2Ac(oyl-L-Ala-gamma-D-Glu-L-Lys-D-Ala-D-Ala)](n+1)-di-trans,octa-cis-undecaprenyl diphosphate + di-trans,octa-cis-undecaprenyl diphosphate + H(+)</text>
        <dbReference type="Rhea" id="RHEA:23708"/>
        <dbReference type="Rhea" id="RHEA-COMP:9602"/>
        <dbReference type="Rhea" id="RHEA-COMP:9603"/>
        <dbReference type="ChEBI" id="CHEBI:15378"/>
        <dbReference type="ChEBI" id="CHEBI:58405"/>
        <dbReference type="ChEBI" id="CHEBI:60033"/>
        <dbReference type="ChEBI" id="CHEBI:78435"/>
        <dbReference type="EC" id="2.4.99.28"/>
    </reaction>
</comment>
<evidence type="ECO:0000256" key="9">
    <source>
        <dbReference type="ARBA" id="ARBA00023136"/>
    </source>
</evidence>
<dbReference type="SUPFAM" id="SSF53955">
    <property type="entry name" value="Lysozyme-like"/>
    <property type="match status" value="1"/>
</dbReference>
<dbReference type="GO" id="GO:0009252">
    <property type="term" value="P:peptidoglycan biosynthetic process"/>
    <property type="evidence" value="ECO:0007669"/>
    <property type="project" value="UniProtKB-UniRule"/>
</dbReference>
<evidence type="ECO:0000256" key="8">
    <source>
        <dbReference type="ARBA" id="ARBA00022989"/>
    </source>
</evidence>
<dbReference type="InterPro" id="IPR023346">
    <property type="entry name" value="Lysozyme-like_dom_sf"/>
</dbReference>
<proteinExistence type="inferred from homology"/>
<keyword evidence="1 11" id="KW-1003">Cell membrane</keyword>
<dbReference type="OrthoDB" id="9766909at2"/>
<keyword evidence="6 11" id="KW-0133">Cell shape</keyword>
<dbReference type="GO" id="GO:0016763">
    <property type="term" value="F:pentosyltransferase activity"/>
    <property type="evidence" value="ECO:0007669"/>
    <property type="project" value="InterPro"/>
</dbReference>
<evidence type="ECO:0000256" key="7">
    <source>
        <dbReference type="ARBA" id="ARBA00022984"/>
    </source>
</evidence>
<dbReference type="GO" id="GO:0071555">
    <property type="term" value="P:cell wall organization"/>
    <property type="evidence" value="ECO:0007669"/>
    <property type="project" value="UniProtKB-KW"/>
</dbReference>
<accession>A0A1H6R0N8</accession>
<keyword evidence="2 11" id="KW-0997">Cell inner membrane</keyword>
<evidence type="ECO:0000313" key="16">
    <source>
        <dbReference type="Proteomes" id="UP000199005"/>
    </source>
</evidence>
<sequence>MTRPTAPAKPTMPRSLLRRLLQLPLWLAAGSLLLVLTLRWLPPPGSALMVERELESWLDGRPLELRREWRPWEELPDDLKMAVIAAEDQHFAEHWGFDLAAIRAALKHNELGGTLRGASTLSQQVAKNLFLWSGRSWLRKGIETWFTALIELCWPKQRILEVYLNSAEWGDGIFGAEAAARHHFGIGAPYLSTRQASLLAAVLPNPRERSASAPSAYVGHRADWIARQIRQLGGSAYLERL</sequence>
<dbReference type="InterPro" id="IPR001264">
    <property type="entry name" value="Glyco_trans_51"/>
</dbReference>
<dbReference type="PANTHER" id="PTHR30400:SF0">
    <property type="entry name" value="BIOSYNTHETIC PEPTIDOGLYCAN TRANSGLYCOSYLASE"/>
    <property type="match status" value="1"/>
</dbReference>
<keyword evidence="4 11" id="KW-0808">Transferase</keyword>
<evidence type="ECO:0000256" key="11">
    <source>
        <dbReference type="HAMAP-Rule" id="MF_00766"/>
    </source>
</evidence>
<evidence type="ECO:0000256" key="10">
    <source>
        <dbReference type="ARBA" id="ARBA00023316"/>
    </source>
</evidence>
<dbReference type="Gene3D" id="1.10.3810.10">
    <property type="entry name" value="Biosynthetic peptidoglycan transglycosylase-like"/>
    <property type="match status" value="1"/>
</dbReference>
<evidence type="ECO:0000256" key="3">
    <source>
        <dbReference type="ARBA" id="ARBA00022676"/>
    </source>
</evidence>
<reference evidence="16 17" key="1">
    <citation type="submission" date="2016-10" db="EMBL/GenBank/DDBJ databases">
        <authorList>
            <person name="de Groot N.N."/>
        </authorList>
    </citation>
    <scope>NUCLEOTIDE SEQUENCE [LARGE SCALE GENOMIC DNA]</scope>
    <source>
        <strain evidence="13 16">DSM 1041</strain>
        <strain evidence="14 17">DSM 373</strain>
        <strain evidence="15 18">DSM 378</strain>
    </source>
</reference>
<dbReference type="GO" id="GO:0005886">
    <property type="term" value="C:plasma membrane"/>
    <property type="evidence" value="ECO:0007669"/>
    <property type="project" value="UniProtKB-SubCell"/>
</dbReference>
<dbReference type="UniPathway" id="UPA00219"/>
<protein>
    <recommendedName>
        <fullName evidence="11">Biosynthetic peptidoglycan transglycosylase</fullName>
        <ecNumber evidence="11">2.4.99.28</ecNumber>
    </recommendedName>
    <alternativeName>
        <fullName evidence="11">Glycan polymerase</fullName>
    </alternativeName>
    <alternativeName>
        <fullName evidence="11">Peptidoglycan glycosyltransferase MtgA</fullName>
        <shortName evidence="11">PGT</shortName>
    </alternativeName>
</protein>
<keyword evidence="7 11" id="KW-0573">Peptidoglycan synthesis</keyword>
<dbReference type="NCBIfam" id="TIGR02070">
    <property type="entry name" value="mono_pep_trsgly"/>
    <property type="match status" value="1"/>
</dbReference>
<gene>
    <name evidence="11" type="primary">mtgA</name>
    <name evidence="14" type="ORF">SAMN04244572_01606</name>
    <name evidence="15" type="ORF">SAMN04244573_01386</name>
    <name evidence="13" type="ORF">SAMN04244579_00833</name>
</gene>
<evidence type="ECO:0000256" key="1">
    <source>
        <dbReference type="ARBA" id="ARBA00022475"/>
    </source>
</evidence>
<evidence type="ECO:0000256" key="2">
    <source>
        <dbReference type="ARBA" id="ARBA00022519"/>
    </source>
</evidence>
<comment type="similarity">
    <text evidence="11">Belongs to the glycosyltransferase 51 family.</text>
</comment>
<keyword evidence="3 11" id="KW-0328">Glycosyltransferase</keyword>
<comment type="pathway">
    <text evidence="11">Cell wall biogenesis; peptidoglycan biosynthesis.</text>
</comment>
<evidence type="ECO:0000313" key="13">
    <source>
        <dbReference type="EMBL" id="SEI49401.1"/>
    </source>
</evidence>
<dbReference type="EC" id="2.4.99.28" evidence="11"/>
<dbReference type="Pfam" id="PF00912">
    <property type="entry name" value="Transgly"/>
    <property type="match status" value="1"/>
</dbReference>
<evidence type="ECO:0000313" key="17">
    <source>
        <dbReference type="Proteomes" id="UP000199250"/>
    </source>
</evidence>
<evidence type="ECO:0000256" key="4">
    <source>
        <dbReference type="ARBA" id="ARBA00022679"/>
    </source>
</evidence>
<evidence type="ECO:0000259" key="12">
    <source>
        <dbReference type="Pfam" id="PF00912"/>
    </source>
</evidence>
<evidence type="ECO:0000256" key="6">
    <source>
        <dbReference type="ARBA" id="ARBA00022960"/>
    </source>
</evidence>
<dbReference type="Proteomes" id="UP000199005">
    <property type="component" value="Unassembled WGS sequence"/>
</dbReference>
<dbReference type="AlphaFoldDB" id="A0A1H6R0N8"/>